<protein>
    <recommendedName>
        <fullName evidence="1">Serine aminopeptidase S33 domain-containing protein</fullName>
    </recommendedName>
</protein>
<dbReference type="Gene3D" id="3.30.300.20">
    <property type="match status" value="1"/>
</dbReference>
<dbReference type="InterPro" id="IPR022742">
    <property type="entry name" value="Hydrolase_4"/>
</dbReference>
<dbReference type="OrthoDB" id="9789573at2"/>
<dbReference type="InterPro" id="IPR029058">
    <property type="entry name" value="AB_hydrolase_fold"/>
</dbReference>
<evidence type="ECO:0000313" key="3">
    <source>
        <dbReference type="Proteomes" id="UP000011717"/>
    </source>
</evidence>
<dbReference type="Pfam" id="PF12146">
    <property type="entry name" value="Hydrolase_4"/>
    <property type="match status" value="1"/>
</dbReference>
<sequence length="408" mass="43333">MATRRIEFDNGRGTVLAGALELPPGTVRGAALFAHCFTCTQQSRGAINISRALSRAGIAALRFDFTGLGGSDGDFGNSGFPSDVEDVVAAARWMAERFDLPLLLIGHSLGGAAVLAAAGRVPGCRAVATIGAPSDVPHVTGQLHGDLAAIQRDGQGPVEIGGRPFRISATFIAETKASDLLPAVEALRMPLLFLHAPRDEIVAIDHARKLFVAAKHPKSFVSLDDADHLMTRETDAHYAADIISAWARRYLPPRLSEAPKDGVLVTSGHGKFGTQVATPSHAFVADEPKRVGGDDLGPTPYDLLLAGLGACTSMTLKLYAERENIPLGDIEVLLRHERDHAEDAGHPVEPDAQIQAIYRSIRLSGEALTGEDRARLLKIADRCPVHKTLTGHLHIHTTVAEEKAGSSG</sequence>
<dbReference type="RefSeq" id="WP_008602251.1">
    <property type="nucleotide sequence ID" value="NZ_AMRV01000005.1"/>
</dbReference>
<dbReference type="InterPro" id="IPR036102">
    <property type="entry name" value="OsmC/Ohrsf"/>
</dbReference>
<organism evidence="2 3">
    <name type="scientific">Pacificimonas flava</name>
    <dbReference type="NCBI Taxonomy" id="1234595"/>
    <lineage>
        <taxon>Bacteria</taxon>
        <taxon>Pseudomonadati</taxon>
        <taxon>Pseudomonadota</taxon>
        <taxon>Alphaproteobacteria</taxon>
        <taxon>Sphingomonadales</taxon>
        <taxon>Sphingosinicellaceae</taxon>
        <taxon>Pacificimonas</taxon>
    </lineage>
</organism>
<gene>
    <name evidence="2" type="ORF">C725_1903</name>
</gene>
<dbReference type="ESTHER" id="9sphn-m2u4h8">
    <property type="family name" value="Est-OsmC"/>
</dbReference>
<evidence type="ECO:0000259" key="1">
    <source>
        <dbReference type="Pfam" id="PF12146"/>
    </source>
</evidence>
<dbReference type="PATRIC" id="fig|1234595.3.peg.1905"/>
<keyword evidence="3" id="KW-1185">Reference proteome</keyword>
<dbReference type="SUPFAM" id="SSF53474">
    <property type="entry name" value="alpha/beta-Hydrolases"/>
    <property type="match status" value="1"/>
</dbReference>
<evidence type="ECO:0000313" key="2">
    <source>
        <dbReference type="EMBL" id="EMD82863.1"/>
    </source>
</evidence>
<dbReference type="AlphaFoldDB" id="M2U4H8"/>
<dbReference type="Proteomes" id="UP000011717">
    <property type="component" value="Unassembled WGS sequence"/>
</dbReference>
<dbReference type="PANTHER" id="PTHR39624:SF2">
    <property type="entry name" value="OSMC-LIKE PROTEIN"/>
    <property type="match status" value="1"/>
</dbReference>
<dbReference type="PANTHER" id="PTHR39624">
    <property type="entry name" value="PROTEIN INVOLVED IN RIMO-MEDIATED BETA-METHYLTHIOLATION OF RIBOSOMAL PROTEIN S12 YCAO"/>
    <property type="match status" value="1"/>
</dbReference>
<name>M2U4H8_9SPHN</name>
<dbReference type="EMBL" id="AMRV01000005">
    <property type="protein sequence ID" value="EMD82863.1"/>
    <property type="molecule type" value="Genomic_DNA"/>
</dbReference>
<accession>M2U4H8</accession>
<comment type="caution">
    <text evidence="2">The sequence shown here is derived from an EMBL/GenBank/DDBJ whole genome shotgun (WGS) entry which is preliminary data.</text>
</comment>
<reference evidence="2 3" key="1">
    <citation type="journal article" date="2013" name="Genome Announc.">
        <title>Draft Genome Sequence of Strain JLT2015T, Belonging to the Family Sphingomonadaceae of the Alphaproteobacteria.</title>
        <authorList>
            <person name="Tang K."/>
            <person name="Liu K."/>
            <person name="Li S."/>
            <person name="Jiao N."/>
        </authorList>
    </citation>
    <scope>NUCLEOTIDE SEQUENCE [LARGE SCALE GENOMIC DNA]</scope>
    <source>
        <strain evidence="2 3">JLT2015</strain>
    </source>
</reference>
<dbReference type="Pfam" id="PF02566">
    <property type="entry name" value="OsmC"/>
    <property type="match status" value="1"/>
</dbReference>
<dbReference type="InterPro" id="IPR015946">
    <property type="entry name" value="KH_dom-like_a/b"/>
</dbReference>
<dbReference type="SUPFAM" id="SSF82784">
    <property type="entry name" value="OsmC-like"/>
    <property type="match status" value="1"/>
</dbReference>
<dbReference type="InterPro" id="IPR003718">
    <property type="entry name" value="OsmC/Ohr_fam"/>
</dbReference>
<proteinExistence type="predicted"/>
<dbReference type="Gene3D" id="3.40.50.1820">
    <property type="entry name" value="alpha/beta hydrolase"/>
    <property type="match status" value="1"/>
</dbReference>
<feature type="domain" description="Serine aminopeptidase S33" evidence="1">
    <location>
        <begin position="48"/>
        <end position="131"/>
    </location>
</feature>